<dbReference type="AlphaFoldDB" id="A0A2D0T5D3"/>
<evidence type="ECO:0000256" key="8">
    <source>
        <dbReference type="SAM" id="MobiDB-lite"/>
    </source>
</evidence>
<dbReference type="GeneID" id="108279913"/>
<dbReference type="PANTHER" id="PTHR45161">
    <property type="entry name" value="CYTOSKELETON-ASSOCIATED PROTEIN 4"/>
    <property type="match status" value="1"/>
</dbReference>
<name>A0A2D0T5D3_ICTPU</name>
<evidence type="ECO:0000256" key="5">
    <source>
        <dbReference type="ARBA" id="ARBA00022553"/>
    </source>
</evidence>
<dbReference type="GO" id="GO:0005886">
    <property type="term" value="C:plasma membrane"/>
    <property type="evidence" value="ECO:0007669"/>
    <property type="project" value="UniProtKB-SubCell"/>
</dbReference>
<feature type="compositionally biased region" description="Low complexity" evidence="8">
    <location>
        <begin position="1"/>
        <end position="17"/>
    </location>
</feature>
<evidence type="ECO:0000313" key="11">
    <source>
        <dbReference type="RefSeq" id="XP_017350031.1"/>
    </source>
</evidence>
<dbReference type="CTD" id="10970"/>
<dbReference type="OrthoDB" id="9944809at2759"/>
<evidence type="ECO:0000256" key="2">
    <source>
        <dbReference type="ARBA" id="ARBA00004496"/>
    </source>
</evidence>
<evidence type="ECO:0000313" key="10">
    <source>
        <dbReference type="Proteomes" id="UP000221080"/>
    </source>
</evidence>
<dbReference type="KEGG" id="ipu:108279913"/>
<keyword evidence="6 9" id="KW-0472">Membrane</keyword>
<evidence type="ECO:0000256" key="4">
    <source>
        <dbReference type="ARBA" id="ARBA00022490"/>
    </source>
</evidence>
<keyword evidence="7" id="KW-0175">Coiled coil</keyword>
<sequence length="560" mass="61372">MPSKNKNKSANPNDKPAVNLQDDAAKKSLKVSKADSSANSRSGSGKLPKFLSALSYLVLVSGAAFASFYLQRVLTEVNQIRSESEEALQKNSEVLQKVQQALQQVNSMKFSLEGLEATVGRTQAELESTNRAIIKGETETRRVEEVLQKLQNEILRDLSEGIREVKQAREHDFSSLEKTLEVRLAELTRSIADSVAEFTGAQEEAQAQLSNLKIRLEEQNEPSNLKNELLAITSAVAGLHTANEVAEGNIGVLREQIVSVSSELQTRNKELASLSEEIEAVRSLVQTTVGSLRQDVSASQAIVQAMSDQIQSAQDEQLRTSQALQSLQTDLMRELSKTEIREDDMEARLKVTEESIEALANSAAVQASRVEAFLSKYDSHESSLAAQSQGDEKARQALKEELGGLRSSLGELQARIEDLADTNTRLKEVDGWMDDVIMYDALELQPVLQTEQLQNDESENAGLKDEAAEEVAKEVAAEEAVEEVAPEELFDEDASAEEVVEEEAAEEVVEEEAAEEVVEEEVAAEETVEEEAAAEEVVEDEVAAGELVEEEAVAEEVVEQ</sequence>
<dbReference type="OMA" id="VFYAAMI"/>
<dbReference type="PANTHER" id="PTHR45161:SF1">
    <property type="entry name" value="CYTOSKELETON-ASSOCIATED PROTEIN 4"/>
    <property type="match status" value="1"/>
</dbReference>
<keyword evidence="5" id="KW-0597">Phosphoprotein</keyword>
<protein>
    <submittedName>
        <fullName evidence="11">Cytoskeleton-associated protein 4</fullName>
    </submittedName>
</protein>
<feature type="coiled-coil region" evidence="7">
    <location>
        <begin position="70"/>
        <end position="153"/>
    </location>
</feature>
<reference evidence="11" key="2">
    <citation type="submission" date="2025-08" db="UniProtKB">
        <authorList>
            <consortium name="RefSeq"/>
        </authorList>
    </citation>
    <scope>IDENTIFICATION</scope>
    <source>
        <tissue evidence="11">Blood</tissue>
    </source>
</reference>
<keyword evidence="4" id="KW-0963">Cytoplasm</keyword>
<dbReference type="RefSeq" id="XP_017350031.1">
    <property type="nucleotide sequence ID" value="XM_017494542.3"/>
</dbReference>
<keyword evidence="9" id="KW-1133">Transmembrane helix</keyword>
<organism evidence="10 11">
    <name type="scientific">Ictalurus punctatus</name>
    <name type="common">Channel catfish</name>
    <name type="synonym">Silurus punctatus</name>
    <dbReference type="NCBI Taxonomy" id="7998"/>
    <lineage>
        <taxon>Eukaryota</taxon>
        <taxon>Metazoa</taxon>
        <taxon>Chordata</taxon>
        <taxon>Craniata</taxon>
        <taxon>Vertebrata</taxon>
        <taxon>Euteleostomi</taxon>
        <taxon>Actinopterygii</taxon>
        <taxon>Neopterygii</taxon>
        <taxon>Teleostei</taxon>
        <taxon>Ostariophysi</taxon>
        <taxon>Siluriformes</taxon>
        <taxon>Ictaluridae</taxon>
        <taxon>Ictalurus</taxon>
    </lineage>
</organism>
<feature type="coiled-coil region" evidence="7">
    <location>
        <begin position="395"/>
        <end position="429"/>
    </location>
</feature>
<feature type="transmembrane region" description="Helical" evidence="9">
    <location>
        <begin position="50"/>
        <end position="70"/>
    </location>
</feature>
<comment type="subcellular location">
    <subcellularLocation>
        <location evidence="1">Cell membrane</location>
    </subcellularLocation>
    <subcellularLocation>
        <location evidence="2">Cytoplasm</location>
    </subcellularLocation>
</comment>
<feature type="region of interest" description="Disordered" evidence="8">
    <location>
        <begin position="481"/>
        <end position="538"/>
    </location>
</feature>
<keyword evidence="3" id="KW-1003">Cell membrane</keyword>
<evidence type="ECO:0000256" key="1">
    <source>
        <dbReference type="ARBA" id="ARBA00004236"/>
    </source>
</evidence>
<evidence type="ECO:0000256" key="3">
    <source>
        <dbReference type="ARBA" id="ARBA00022475"/>
    </source>
</evidence>
<reference evidence="10" key="1">
    <citation type="journal article" date="2016" name="Nat. Commun.">
        <title>The channel catfish genome sequence provides insights into the evolution of scale formation in teleosts.</title>
        <authorList>
            <person name="Liu Z."/>
            <person name="Liu S."/>
            <person name="Yao J."/>
            <person name="Bao L."/>
            <person name="Zhang J."/>
            <person name="Li Y."/>
            <person name="Jiang C."/>
            <person name="Sun L."/>
            <person name="Wang R."/>
            <person name="Zhang Y."/>
            <person name="Zhou T."/>
            <person name="Zeng Q."/>
            <person name="Fu Q."/>
            <person name="Gao S."/>
            <person name="Li N."/>
            <person name="Koren S."/>
            <person name="Jiang Y."/>
            <person name="Zimin A."/>
            <person name="Xu P."/>
            <person name="Phillippy A.M."/>
            <person name="Geng X."/>
            <person name="Song L."/>
            <person name="Sun F."/>
            <person name="Li C."/>
            <person name="Wang X."/>
            <person name="Chen A."/>
            <person name="Jin Y."/>
            <person name="Yuan Z."/>
            <person name="Yang Y."/>
            <person name="Tan S."/>
            <person name="Peatman E."/>
            <person name="Lu J."/>
            <person name="Qin Z."/>
            <person name="Dunham R."/>
            <person name="Li Z."/>
            <person name="Sonstegard T."/>
            <person name="Feng J."/>
            <person name="Danzmann R.G."/>
            <person name="Schroeder S."/>
            <person name="Scheffler B."/>
            <person name="Duke M.V."/>
            <person name="Ballard L."/>
            <person name="Kucuktas H."/>
            <person name="Kaltenboeck L."/>
            <person name="Liu H."/>
            <person name="Armbruster J."/>
            <person name="Xie Y."/>
            <person name="Kirby M.L."/>
            <person name="Tian Y."/>
            <person name="Flanagan M.E."/>
            <person name="Mu W."/>
            <person name="Waldbieser G.C."/>
        </authorList>
    </citation>
    <scope>NUCLEOTIDE SEQUENCE [LARGE SCALE GENOMIC DNA]</scope>
    <source>
        <strain evidence="10">SDA103</strain>
    </source>
</reference>
<evidence type="ECO:0000256" key="9">
    <source>
        <dbReference type="SAM" id="Phobius"/>
    </source>
</evidence>
<dbReference type="Proteomes" id="UP000221080">
    <property type="component" value="Chromosome 19"/>
</dbReference>
<keyword evidence="9" id="KW-0812">Transmembrane</keyword>
<feature type="compositionally biased region" description="Polar residues" evidence="8">
    <location>
        <begin position="34"/>
        <end position="43"/>
    </location>
</feature>
<keyword evidence="10" id="KW-1185">Reference proteome</keyword>
<evidence type="ECO:0000256" key="7">
    <source>
        <dbReference type="SAM" id="Coils"/>
    </source>
</evidence>
<proteinExistence type="predicted"/>
<accession>A0A2D0T5D3</accession>
<gene>
    <name evidence="11" type="primary">ckap4</name>
</gene>
<feature type="region of interest" description="Disordered" evidence="8">
    <location>
        <begin position="1"/>
        <end position="44"/>
    </location>
</feature>
<dbReference type="GO" id="GO:0005737">
    <property type="term" value="C:cytoplasm"/>
    <property type="evidence" value="ECO:0007669"/>
    <property type="project" value="UniProtKB-SubCell"/>
</dbReference>
<evidence type="ECO:0000256" key="6">
    <source>
        <dbReference type="ARBA" id="ARBA00023136"/>
    </source>
</evidence>
<dbReference type="STRING" id="7998.ENSIPUP00000018355"/>